<dbReference type="PANTHER" id="PTHR42760">
    <property type="entry name" value="SHORT-CHAIN DEHYDROGENASES/REDUCTASES FAMILY MEMBER"/>
    <property type="match status" value="1"/>
</dbReference>
<dbReference type="PANTHER" id="PTHR42760:SF121">
    <property type="entry name" value="3-OXOACYL-(ACYL-CARRIER-PROTEIN) REDUCTASE"/>
    <property type="match status" value="1"/>
</dbReference>
<dbReference type="AlphaFoldDB" id="A0A7K1LKW8"/>
<dbReference type="GO" id="GO:0016616">
    <property type="term" value="F:oxidoreductase activity, acting on the CH-OH group of donors, NAD or NADP as acceptor"/>
    <property type="evidence" value="ECO:0007669"/>
    <property type="project" value="TreeGrafter"/>
</dbReference>
<dbReference type="EMBL" id="WOGT01000009">
    <property type="protein sequence ID" value="MUN55809.1"/>
    <property type="molecule type" value="Genomic_DNA"/>
</dbReference>
<dbReference type="FunFam" id="3.40.50.720:FF:000084">
    <property type="entry name" value="Short-chain dehydrogenase reductase"/>
    <property type="match status" value="1"/>
</dbReference>
<evidence type="ECO:0000313" key="4">
    <source>
        <dbReference type="Proteomes" id="UP000462152"/>
    </source>
</evidence>
<evidence type="ECO:0000256" key="1">
    <source>
        <dbReference type="ARBA" id="ARBA00006484"/>
    </source>
</evidence>
<evidence type="ECO:0000313" key="3">
    <source>
        <dbReference type="EMBL" id="MUN55809.1"/>
    </source>
</evidence>
<keyword evidence="4" id="KW-1185">Reference proteome</keyword>
<name>A0A7K1LKW8_9MICC</name>
<reference evidence="3 4" key="1">
    <citation type="submission" date="2019-12" db="EMBL/GenBank/DDBJ databases">
        <authorList>
            <person name="Li J."/>
            <person name="Shi Y."/>
            <person name="Xu G."/>
            <person name="Xiao D."/>
            <person name="Ran X."/>
        </authorList>
    </citation>
    <scope>NUCLEOTIDE SEQUENCE [LARGE SCALE GENOMIC DNA]</scope>
    <source>
        <strain evidence="3 4">JCM 15915</strain>
    </source>
</reference>
<dbReference type="SUPFAM" id="SSF51735">
    <property type="entry name" value="NAD(P)-binding Rossmann-fold domains"/>
    <property type="match status" value="1"/>
</dbReference>
<dbReference type="PRINTS" id="PR00081">
    <property type="entry name" value="GDHRDH"/>
</dbReference>
<dbReference type="Proteomes" id="UP000462152">
    <property type="component" value="Unassembled WGS sequence"/>
</dbReference>
<gene>
    <name evidence="3" type="ORF">GMA10_11405</name>
</gene>
<evidence type="ECO:0000256" key="2">
    <source>
        <dbReference type="ARBA" id="ARBA00023002"/>
    </source>
</evidence>
<comment type="caution">
    <text evidence="3">The sequence shown here is derived from an EMBL/GenBank/DDBJ whole genome shotgun (WGS) entry which is preliminary data.</text>
</comment>
<dbReference type="PRINTS" id="PR00080">
    <property type="entry name" value="SDRFAMILY"/>
</dbReference>
<dbReference type="OrthoDB" id="517007at2"/>
<dbReference type="RefSeq" id="WP_129315581.1">
    <property type="nucleotide sequence ID" value="NZ_CP197643.1"/>
</dbReference>
<accession>A0A7K1LKW8</accession>
<protein>
    <submittedName>
        <fullName evidence="3">SDR family oxidoreductase</fullName>
    </submittedName>
</protein>
<dbReference type="Gene3D" id="3.40.50.720">
    <property type="entry name" value="NAD(P)-binding Rossmann-like Domain"/>
    <property type="match status" value="1"/>
</dbReference>
<dbReference type="InterPro" id="IPR002347">
    <property type="entry name" value="SDR_fam"/>
</dbReference>
<dbReference type="Pfam" id="PF13561">
    <property type="entry name" value="adh_short_C2"/>
    <property type="match status" value="1"/>
</dbReference>
<keyword evidence="2" id="KW-0560">Oxidoreductase</keyword>
<dbReference type="GO" id="GO:0006633">
    <property type="term" value="P:fatty acid biosynthetic process"/>
    <property type="evidence" value="ECO:0007669"/>
    <property type="project" value="TreeGrafter"/>
</dbReference>
<proteinExistence type="inferred from homology"/>
<sequence length="281" mass="29441">MSTQDTAPVDLSTVEAARKKAPEGQRVAVVTGSARGIGEGIAQRLGRDGLHVIVADLPSMQEGIDSTVEAITSAGGTATGTTVDVSDEDSVAALVSTAVKAGGHLDVFVANAGIAQVQELLDYDSKDFQKIVDVNIKGVFNSYRLAARQMVDQGHGGKIIGAASIVAFRPFAFLGPYSLTKWAVRGLTQAAAMEWAEYGITVNAYGPGIVGTNMWDLIDEKLAAKHGQQRGEALAENAQSIQLGRVSVPDDIARLVSYLAGEDSDYVTGQTMLVDGGIQFS</sequence>
<dbReference type="GO" id="GO:0048038">
    <property type="term" value="F:quinone binding"/>
    <property type="evidence" value="ECO:0007669"/>
    <property type="project" value="TreeGrafter"/>
</dbReference>
<organism evidence="3 4">
    <name type="scientific">Rothia koreensis</name>
    <dbReference type="NCBI Taxonomy" id="592378"/>
    <lineage>
        <taxon>Bacteria</taxon>
        <taxon>Bacillati</taxon>
        <taxon>Actinomycetota</taxon>
        <taxon>Actinomycetes</taxon>
        <taxon>Micrococcales</taxon>
        <taxon>Micrococcaceae</taxon>
        <taxon>Rothia</taxon>
    </lineage>
</organism>
<dbReference type="InterPro" id="IPR036291">
    <property type="entry name" value="NAD(P)-bd_dom_sf"/>
</dbReference>
<comment type="similarity">
    <text evidence="1">Belongs to the short-chain dehydrogenases/reductases (SDR) family.</text>
</comment>